<comment type="caution">
    <text evidence="1">The sequence shown here is derived from an EMBL/GenBank/DDBJ whole genome shotgun (WGS) entry which is preliminary data.</text>
</comment>
<keyword evidence="2" id="KW-1185">Reference proteome</keyword>
<accession>A0ACC0GXY7</accession>
<dbReference type="EMBL" id="CM045766">
    <property type="protein sequence ID" value="KAI8005175.1"/>
    <property type="molecule type" value="Genomic_DNA"/>
</dbReference>
<protein>
    <submittedName>
        <fullName evidence="1">Protein Asterix</fullName>
    </submittedName>
</protein>
<evidence type="ECO:0000313" key="2">
    <source>
        <dbReference type="Proteomes" id="UP001060215"/>
    </source>
</evidence>
<organism evidence="1 2">
    <name type="scientific">Camellia lanceoleosa</name>
    <dbReference type="NCBI Taxonomy" id="1840588"/>
    <lineage>
        <taxon>Eukaryota</taxon>
        <taxon>Viridiplantae</taxon>
        <taxon>Streptophyta</taxon>
        <taxon>Embryophyta</taxon>
        <taxon>Tracheophyta</taxon>
        <taxon>Spermatophyta</taxon>
        <taxon>Magnoliopsida</taxon>
        <taxon>eudicotyledons</taxon>
        <taxon>Gunneridae</taxon>
        <taxon>Pentapetalae</taxon>
        <taxon>asterids</taxon>
        <taxon>Ericales</taxon>
        <taxon>Theaceae</taxon>
        <taxon>Camellia</taxon>
    </lineage>
</organism>
<evidence type="ECO:0000313" key="1">
    <source>
        <dbReference type="EMBL" id="KAI8005175.1"/>
    </source>
</evidence>
<reference evidence="1 2" key="1">
    <citation type="journal article" date="2022" name="Plant J.">
        <title>Chromosome-level genome of Camellia lanceoleosa provides a valuable resource for understanding genome evolution and self-incompatibility.</title>
        <authorList>
            <person name="Gong W."/>
            <person name="Xiao S."/>
            <person name="Wang L."/>
            <person name="Liao Z."/>
            <person name="Chang Y."/>
            <person name="Mo W."/>
            <person name="Hu G."/>
            <person name="Li W."/>
            <person name="Zhao G."/>
            <person name="Zhu H."/>
            <person name="Hu X."/>
            <person name="Ji K."/>
            <person name="Xiang X."/>
            <person name="Song Q."/>
            <person name="Yuan D."/>
            <person name="Jin S."/>
            <person name="Zhang L."/>
        </authorList>
    </citation>
    <scope>NUCLEOTIDE SEQUENCE [LARGE SCALE GENOMIC DNA]</scope>
    <source>
        <strain evidence="1">SQ_2022a</strain>
    </source>
</reference>
<name>A0ACC0GXY7_9ERIC</name>
<gene>
    <name evidence="1" type="ORF">LOK49_LG08G02118</name>
</gene>
<proteinExistence type="predicted"/>
<dbReference type="Proteomes" id="UP001060215">
    <property type="component" value="Chromosome 9"/>
</dbReference>
<sequence>MTTLPICFDSVYRRVLRVIKEWSNVNFTEMPKRPSFLMFVMSPTNVKTKRRGLKIAQCPDDNGVMLGLLQLKRERQIREMSSHNNSSSSAANDPRQPSTAKPFASSMVSPQELPIDYSGFIAVICAVIGGE</sequence>